<reference evidence="2" key="1">
    <citation type="submission" date="2014-02" db="EMBL/GenBank/DDBJ databases">
        <title>Expanding our view of genomic diversity in Candidatus Accumulibacter clades.</title>
        <authorList>
            <person name="Skennerton C.T."/>
            <person name="Barr J.J."/>
            <person name="Slater F.R."/>
            <person name="Bond P.L."/>
            <person name="Tyson G.W."/>
        </authorList>
    </citation>
    <scope>NUCLEOTIDE SEQUENCE [LARGE SCALE GENOMIC DNA]</scope>
</reference>
<evidence type="ECO:0000259" key="1">
    <source>
        <dbReference type="Pfam" id="PF14065"/>
    </source>
</evidence>
<sequence>MASDRAIATVGRAIVGLMKDHCRADLARGADFELYGPQNFDNPMGYGVSLMLYRIAINASPRNRPPRMTATGNKMRPSLPLDLHYLLTVWASAVDTQHLMLGWAMRFLEDRGVLPAGVLNAYDAEPDTFGAGEGVELICDPLGLQDYLQIWDKLKTRMPLSVSYVARMVLLDSKLPMSAPAPVRTRDSSAGEGVVP</sequence>
<dbReference type="Proteomes" id="UP000020218">
    <property type="component" value="Unassembled WGS sequence"/>
</dbReference>
<organism evidence="2 3">
    <name type="scientific">Candidatus Accumulibacter adjunctus</name>
    <dbReference type="NCBI Taxonomy" id="1454001"/>
    <lineage>
        <taxon>Bacteria</taxon>
        <taxon>Pseudomonadati</taxon>
        <taxon>Pseudomonadota</taxon>
        <taxon>Betaproteobacteria</taxon>
        <taxon>Candidatus Accumulibacter</taxon>
    </lineage>
</organism>
<evidence type="ECO:0000313" key="2">
    <source>
        <dbReference type="EMBL" id="EXI67906.1"/>
    </source>
</evidence>
<dbReference type="EMBL" id="JFAX01000007">
    <property type="protein sequence ID" value="EXI67906.1"/>
    <property type="molecule type" value="Genomic_DNA"/>
</dbReference>
<name>A0A011MZ92_9PROT</name>
<dbReference type="PATRIC" id="fig|1454001.3.peg.1587"/>
<keyword evidence="3" id="KW-1185">Reference proteome</keyword>
<evidence type="ECO:0000313" key="3">
    <source>
        <dbReference type="Proteomes" id="UP000020218"/>
    </source>
</evidence>
<dbReference type="AlphaFoldDB" id="A0A011MZ92"/>
<comment type="caution">
    <text evidence="2">The sequence shown here is derived from an EMBL/GenBank/DDBJ whole genome shotgun (WGS) entry which is preliminary data.</text>
</comment>
<gene>
    <name evidence="2" type="ORF">AW08_01510</name>
</gene>
<dbReference type="STRING" id="1454001.AW08_01510"/>
<dbReference type="Pfam" id="PF14065">
    <property type="entry name" value="Pvc16_N"/>
    <property type="match status" value="1"/>
</dbReference>
<feature type="domain" description="Pvc16 N-terminal" evidence="1">
    <location>
        <begin position="10"/>
        <end position="184"/>
    </location>
</feature>
<dbReference type="InterPro" id="IPR025351">
    <property type="entry name" value="Pvc16_N"/>
</dbReference>
<protein>
    <recommendedName>
        <fullName evidence="1">Pvc16 N-terminal domain-containing protein</fullName>
    </recommendedName>
</protein>
<accession>A0A011MZ92</accession>
<proteinExistence type="predicted"/>